<organism evidence="1 2">
    <name type="scientific">Frankia umida</name>
    <dbReference type="NCBI Taxonomy" id="573489"/>
    <lineage>
        <taxon>Bacteria</taxon>
        <taxon>Bacillati</taxon>
        <taxon>Actinomycetota</taxon>
        <taxon>Actinomycetes</taxon>
        <taxon>Frankiales</taxon>
        <taxon>Frankiaceae</taxon>
        <taxon>Frankia</taxon>
    </lineage>
</organism>
<sequence>MAQIRVEVRQTVAGAPERVLAALGDYQGVRARSWPDNIHDYRVLAGGAGAGSRIAYRLQATRKRSRDVDAIVSAPQPDTLLEADQNSSLRTTYQVAPAPGGPGAGASTVTAITTWDGAGGIGGFFERTFAPIGIRRLHTAVLERIAAPAS</sequence>
<name>A0ABT0JZL7_9ACTN</name>
<dbReference type="Proteomes" id="UP001201873">
    <property type="component" value="Unassembled WGS sequence"/>
</dbReference>
<evidence type="ECO:0000313" key="1">
    <source>
        <dbReference type="EMBL" id="MCK9876982.1"/>
    </source>
</evidence>
<protein>
    <submittedName>
        <fullName evidence="1">SRPBCC family protein</fullName>
    </submittedName>
</protein>
<gene>
    <name evidence="1" type="ORF">MXD59_14575</name>
</gene>
<accession>A0ABT0JZL7</accession>
<reference evidence="1 2" key="1">
    <citation type="submission" date="2022-04" db="EMBL/GenBank/DDBJ databases">
        <title>Genome diversity in the genus Frankia.</title>
        <authorList>
            <person name="Carlos-Shanley C."/>
            <person name="Hahn D."/>
        </authorList>
    </citation>
    <scope>NUCLEOTIDE SEQUENCE [LARGE SCALE GENOMIC DNA]</scope>
    <source>
        <strain evidence="1 2">Ag45/Mut15</strain>
    </source>
</reference>
<dbReference type="SUPFAM" id="SSF55961">
    <property type="entry name" value="Bet v1-like"/>
    <property type="match status" value="1"/>
</dbReference>
<evidence type="ECO:0000313" key="2">
    <source>
        <dbReference type="Proteomes" id="UP001201873"/>
    </source>
</evidence>
<proteinExistence type="predicted"/>
<comment type="caution">
    <text evidence="1">The sequence shown here is derived from an EMBL/GenBank/DDBJ whole genome shotgun (WGS) entry which is preliminary data.</text>
</comment>
<dbReference type="InterPro" id="IPR019587">
    <property type="entry name" value="Polyketide_cyclase/dehydratase"/>
</dbReference>
<keyword evidence="2" id="KW-1185">Reference proteome</keyword>
<dbReference type="Pfam" id="PF10604">
    <property type="entry name" value="Polyketide_cyc2"/>
    <property type="match status" value="1"/>
</dbReference>
<dbReference type="EMBL" id="JALKFT010000013">
    <property type="protein sequence ID" value="MCK9876982.1"/>
    <property type="molecule type" value="Genomic_DNA"/>
</dbReference>
<dbReference type="RefSeq" id="WP_248825288.1">
    <property type="nucleotide sequence ID" value="NZ_JALKFT010000013.1"/>
</dbReference>